<protein>
    <submittedName>
        <fullName evidence="7">TetR family transcriptional regulator</fullName>
    </submittedName>
</protein>
<dbReference type="PRINTS" id="PR00455">
    <property type="entry name" value="HTHTETR"/>
</dbReference>
<dbReference type="InterPro" id="IPR036271">
    <property type="entry name" value="Tet_transcr_reg_TetR-rel_C_sf"/>
</dbReference>
<evidence type="ECO:0000256" key="2">
    <source>
        <dbReference type="ARBA" id="ARBA00023125"/>
    </source>
</evidence>
<dbReference type="Pfam" id="PF21597">
    <property type="entry name" value="TetR_C_43"/>
    <property type="match status" value="1"/>
</dbReference>
<feature type="domain" description="HTH tetR-type" evidence="6">
    <location>
        <begin position="19"/>
        <end position="78"/>
    </location>
</feature>
<dbReference type="PANTHER" id="PTHR30055">
    <property type="entry name" value="HTH-TYPE TRANSCRIPTIONAL REGULATOR RUTR"/>
    <property type="match status" value="1"/>
</dbReference>
<dbReference type="PANTHER" id="PTHR30055:SF234">
    <property type="entry name" value="HTH-TYPE TRANSCRIPTIONAL REGULATOR BETI"/>
    <property type="match status" value="1"/>
</dbReference>
<evidence type="ECO:0000313" key="8">
    <source>
        <dbReference type="Proteomes" id="UP000600365"/>
    </source>
</evidence>
<evidence type="ECO:0000259" key="6">
    <source>
        <dbReference type="PROSITE" id="PS50977"/>
    </source>
</evidence>
<feature type="region of interest" description="Disordered" evidence="5">
    <location>
        <begin position="193"/>
        <end position="221"/>
    </location>
</feature>
<feature type="DNA-binding region" description="H-T-H motif" evidence="4">
    <location>
        <begin position="41"/>
        <end position="60"/>
    </location>
</feature>
<keyword evidence="1" id="KW-0805">Transcription regulation</keyword>
<dbReference type="GO" id="GO:0003700">
    <property type="term" value="F:DNA-binding transcription factor activity"/>
    <property type="evidence" value="ECO:0007669"/>
    <property type="project" value="TreeGrafter"/>
</dbReference>
<dbReference type="AlphaFoldDB" id="A0A917XZ96"/>
<dbReference type="InterPro" id="IPR001647">
    <property type="entry name" value="HTH_TetR"/>
</dbReference>
<evidence type="ECO:0000256" key="3">
    <source>
        <dbReference type="ARBA" id="ARBA00023163"/>
    </source>
</evidence>
<sequence>MTSRTNGEDRKPRLRADAARNRAQILAAARTAFRELGTAAPLDEIARRAGVNIATLYRRFPDREALVQQVVIDGFTLVIEAARHALDAAPQDSLAAIEGFLLRLVDARDILVLPLIGGPVPTTREAVELQAQTALLLEQLMSRARSQGTIRPDATHMDLITTAALTCRPMPYLPTEQAATLATRHVHIFMDGLRPNGTRPLPPSPTHEELSVHLHAGPAES</sequence>
<dbReference type="InterPro" id="IPR049445">
    <property type="entry name" value="TetR_SbtR-like_C"/>
</dbReference>
<dbReference type="PROSITE" id="PS50977">
    <property type="entry name" value="HTH_TETR_2"/>
    <property type="match status" value="1"/>
</dbReference>
<dbReference type="Proteomes" id="UP000600365">
    <property type="component" value="Unassembled WGS sequence"/>
</dbReference>
<dbReference type="GO" id="GO:0000976">
    <property type="term" value="F:transcription cis-regulatory region binding"/>
    <property type="evidence" value="ECO:0007669"/>
    <property type="project" value="TreeGrafter"/>
</dbReference>
<evidence type="ECO:0000256" key="4">
    <source>
        <dbReference type="PROSITE-ProRule" id="PRU00335"/>
    </source>
</evidence>
<keyword evidence="8" id="KW-1185">Reference proteome</keyword>
<proteinExistence type="predicted"/>
<gene>
    <name evidence="7" type="ORF">GCM10011579_022660</name>
</gene>
<evidence type="ECO:0000256" key="1">
    <source>
        <dbReference type="ARBA" id="ARBA00023015"/>
    </source>
</evidence>
<dbReference type="InterPro" id="IPR009057">
    <property type="entry name" value="Homeodomain-like_sf"/>
</dbReference>
<dbReference type="Gene3D" id="1.10.357.10">
    <property type="entry name" value="Tetracycline Repressor, domain 2"/>
    <property type="match status" value="1"/>
</dbReference>
<evidence type="ECO:0000313" key="7">
    <source>
        <dbReference type="EMBL" id="GGN58827.1"/>
    </source>
</evidence>
<dbReference type="InterPro" id="IPR050109">
    <property type="entry name" value="HTH-type_TetR-like_transc_reg"/>
</dbReference>
<dbReference type="SUPFAM" id="SSF46689">
    <property type="entry name" value="Homeodomain-like"/>
    <property type="match status" value="1"/>
</dbReference>
<comment type="caution">
    <text evidence="7">The sequence shown here is derived from an EMBL/GenBank/DDBJ whole genome shotgun (WGS) entry which is preliminary data.</text>
</comment>
<dbReference type="RefSeq" id="WP_189185784.1">
    <property type="nucleotide sequence ID" value="NZ_BMMM01000003.1"/>
</dbReference>
<accession>A0A917XZ96</accession>
<reference evidence="7 8" key="1">
    <citation type="journal article" date="2014" name="Int. J. Syst. Evol. Microbiol.">
        <title>Complete genome sequence of Corynebacterium casei LMG S-19264T (=DSM 44701T), isolated from a smear-ripened cheese.</title>
        <authorList>
            <consortium name="US DOE Joint Genome Institute (JGI-PGF)"/>
            <person name="Walter F."/>
            <person name="Albersmeier A."/>
            <person name="Kalinowski J."/>
            <person name="Ruckert C."/>
        </authorList>
    </citation>
    <scope>NUCLEOTIDE SEQUENCE [LARGE SCALE GENOMIC DNA]</scope>
    <source>
        <strain evidence="7 8">CGMCC 4.7111</strain>
    </source>
</reference>
<dbReference type="SUPFAM" id="SSF48498">
    <property type="entry name" value="Tetracyclin repressor-like, C-terminal domain"/>
    <property type="match status" value="1"/>
</dbReference>
<dbReference type="EMBL" id="BMMM01000003">
    <property type="protein sequence ID" value="GGN58827.1"/>
    <property type="molecule type" value="Genomic_DNA"/>
</dbReference>
<keyword evidence="2 4" id="KW-0238">DNA-binding</keyword>
<organism evidence="7 8">
    <name type="scientific">Streptomyces albiflavescens</name>
    <dbReference type="NCBI Taxonomy" id="1623582"/>
    <lineage>
        <taxon>Bacteria</taxon>
        <taxon>Bacillati</taxon>
        <taxon>Actinomycetota</taxon>
        <taxon>Actinomycetes</taxon>
        <taxon>Kitasatosporales</taxon>
        <taxon>Streptomycetaceae</taxon>
        <taxon>Streptomyces</taxon>
    </lineage>
</organism>
<name>A0A917XZ96_9ACTN</name>
<dbReference type="Pfam" id="PF00440">
    <property type="entry name" value="TetR_N"/>
    <property type="match status" value="1"/>
</dbReference>
<evidence type="ECO:0000256" key="5">
    <source>
        <dbReference type="SAM" id="MobiDB-lite"/>
    </source>
</evidence>
<keyword evidence="3" id="KW-0804">Transcription</keyword>